<protein>
    <submittedName>
        <fullName evidence="1">AsmA-like C-terminal region-containing protein</fullName>
    </submittedName>
</protein>
<dbReference type="InterPro" id="IPR052894">
    <property type="entry name" value="AsmA-related"/>
</dbReference>
<dbReference type="Proteomes" id="UP000718451">
    <property type="component" value="Unassembled WGS sequence"/>
</dbReference>
<proteinExistence type="predicted"/>
<evidence type="ECO:0000313" key="2">
    <source>
        <dbReference type="Proteomes" id="UP000718451"/>
    </source>
</evidence>
<accession>A0ABX1GQX0</accession>
<dbReference type="PANTHER" id="PTHR30441">
    <property type="entry name" value="DUF748 DOMAIN-CONTAINING PROTEIN"/>
    <property type="match status" value="1"/>
</dbReference>
<dbReference type="EMBL" id="JAAWWL010000002">
    <property type="protein sequence ID" value="NKI32338.1"/>
    <property type="molecule type" value="Genomic_DNA"/>
</dbReference>
<evidence type="ECO:0000313" key="1">
    <source>
        <dbReference type="EMBL" id="NKI32338.1"/>
    </source>
</evidence>
<comment type="caution">
    <text evidence="1">The sequence shown here is derived from an EMBL/GenBank/DDBJ whole genome shotgun (WGS) entry which is preliminary data.</text>
</comment>
<dbReference type="PANTHER" id="PTHR30441:SF8">
    <property type="entry name" value="DUF748 DOMAIN-CONTAINING PROTEIN"/>
    <property type="match status" value="1"/>
</dbReference>
<keyword evidence="2" id="KW-1185">Reference proteome</keyword>
<reference evidence="1 2" key="1">
    <citation type="submission" date="2020-04" db="EMBL/GenBank/DDBJ databases">
        <authorList>
            <person name="Yoon J."/>
        </authorList>
    </citation>
    <scope>NUCLEOTIDE SEQUENCE [LARGE SCALE GENOMIC DNA]</scope>
    <source>
        <strain evidence="1 2">DJ-13</strain>
    </source>
</reference>
<gene>
    <name evidence="1" type="ORF">HCU67_10320</name>
</gene>
<sequence length="1065" mass="120464">MRLKKRWKRLLLALIAVPLLAFGGLLLYVQSNQAEILKNEIAKLNETYKGRITVGTSRVSFWSNFPDLSIKVYDVKIFETKANDAPVIMEVNDLYVGFNLWDMATGNYEIHSILVRDGVFNIVIHEDNTTNLQNSLVTATEESSEATNFQLKRIRLKNLDVHTLDEATNTDVEKFIYEAKGGFKIEDNIIAGHIDTELELNIIQNGDTTFIRKKHFEIHTDVAFNEATGVLNIAPSGILMENGDFDIQGSIATKNDVDLDLSIKGTKPNFDMLIAFAPADVIPFLEKYNNAGEIYFNASIKGPANKGNSPAINAEFGAGKAFLENTARAKKIDEMGFKGHFTNGAQHNASTMEFSVTDMTASLEEGEFKGNLFVKNFEAPEVDLQLEADFNLDFIAEFFELQQVENASGNVRVQLNFHDIVDVDNPQMALQQLNQAYFAALQVEDLHLEAENLPVPLDSLNVDLIMNGKEATLKQFDLIMGNSDLSINGFLSDLPSIVHHTATPVTAHLDITSKSLDIAELTGFSAQDSIQTGFDEQVENLSLGLSFVAAAKDFTESNYLPRGEFFIDSLYAELKHYPHQLHDFHSDILIDDTDLKIVDFSGYIDDSDFHFDGLIHDYAFWMQPERNGDVDLDVNLTSKKLRLEDVFSYKGENYVPEEYRHEIFDDLALHFSSKMHYADSALQSVAITLDKLDTKMELHPQRFHDFKGTIQYENEHLLIKDFHGEIGSTTFNVDLDYFLGEDETIKKRDNYIAVQANYIDYDALFDFELSPPDSTQTKTATLGDVPEHAAAFNIYELPFTNMRFKADIAHFIYHRIDLQNIKADLRTTPDHYLYVDTLSMNAAGGNIQLSGYFNGSDPEHIYMKPDLKMTNVDLDKLLFKFENFGQDHLVSENLQGKLTSNISGMIRVYPDLVPDLDQSTLEMDVKVLDGKLKNYDPMLALSDYMGDKNLQNIRFDTLQNRLTIDKGTINIPAMTIESSLGHMELSGTHDSNQNIDYYLRIPWKTVRQATWQKLFGNKKDSVATEEQVDEIVEVDPNRKTKFLNIKVQGTLDDYKISLGKKKDGR</sequence>
<name>A0ABX1GQX0_9FLAO</name>
<dbReference type="RefSeq" id="WP_168552548.1">
    <property type="nucleotide sequence ID" value="NZ_JAAWWL010000002.1"/>
</dbReference>
<organism evidence="1 2">
    <name type="scientific">Croceivirga thetidis</name>
    <dbReference type="NCBI Taxonomy" id="2721623"/>
    <lineage>
        <taxon>Bacteria</taxon>
        <taxon>Pseudomonadati</taxon>
        <taxon>Bacteroidota</taxon>
        <taxon>Flavobacteriia</taxon>
        <taxon>Flavobacteriales</taxon>
        <taxon>Flavobacteriaceae</taxon>
        <taxon>Croceivirga</taxon>
    </lineage>
</organism>